<evidence type="ECO:0000313" key="1">
    <source>
        <dbReference type="EMBL" id="KKR70573.1"/>
    </source>
</evidence>
<reference evidence="1 2" key="1">
    <citation type="journal article" date="2015" name="Nature">
        <title>rRNA introns, odd ribosomes, and small enigmatic genomes across a large radiation of phyla.</title>
        <authorList>
            <person name="Brown C.T."/>
            <person name="Hug L.A."/>
            <person name="Thomas B.C."/>
            <person name="Sharon I."/>
            <person name="Castelle C.J."/>
            <person name="Singh A."/>
            <person name="Wilkins M.J."/>
            <person name="Williams K.H."/>
            <person name="Banfield J.F."/>
        </authorList>
    </citation>
    <scope>NUCLEOTIDE SEQUENCE [LARGE SCALE GENOMIC DNA]</scope>
</reference>
<sequence>MKDFDSWNKEKKSLENVGHDILVFHEREIWWCSIGINLGDEQDGKNKLFERPVLILKKFNNKVAWVLPMSTKPKDGIYYHNLEHEGKVFTVILSQLRLTSVKRFRRFVRKISPHQFELIQNKLVNFIKKP</sequence>
<dbReference type="Gene3D" id="2.30.30.110">
    <property type="match status" value="1"/>
</dbReference>
<dbReference type="Proteomes" id="UP000034452">
    <property type="component" value="Unassembled WGS sequence"/>
</dbReference>
<dbReference type="InterPro" id="IPR011067">
    <property type="entry name" value="Plasmid_toxin/cell-grow_inhib"/>
</dbReference>
<evidence type="ECO:0000313" key="2">
    <source>
        <dbReference type="Proteomes" id="UP000034452"/>
    </source>
</evidence>
<dbReference type="InterPro" id="IPR003477">
    <property type="entry name" value="PemK-like"/>
</dbReference>
<gene>
    <name evidence="1" type="ORF">UU13_C0003G0017</name>
</gene>
<comment type="caution">
    <text evidence="1">The sequence shown here is derived from an EMBL/GenBank/DDBJ whole genome shotgun (WGS) entry which is preliminary data.</text>
</comment>
<protein>
    <recommendedName>
        <fullName evidence="3">2,4-dihydroxyhept-2-ene-1,7-dioic acid aldolase</fullName>
    </recommendedName>
</protein>
<dbReference type="Pfam" id="PF02452">
    <property type="entry name" value="PemK_toxin"/>
    <property type="match status" value="1"/>
</dbReference>
<dbReference type="GO" id="GO:0003677">
    <property type="term" value="F:DNA binding"/>
    <property type="evidence" value="ECO:0007669"/>
    <property type="project" value="InterPro"/>
</dbReference>
<evidence type="ECO:0008006" key="3">
    <source>
        <dbReference type="Google" id="ProtNLM"/>
    </source>
</evidence>
<dbReference type="SUPFAM" id="SSF50118">
    <property type="entry name" value="Cell growth inhibitor/plasmid maintenance toxic component"/>
    <property type="match status" value="1"/>
</dbReference>
<name>A0A0G0T0H1_9BACT</name>
<dbReference type="AlphaFoldDB" id="A0A0G0T0H1"/>
<proteinExistence type="predicted"/>
<organism evidence="1 2">
    <name type="scientific">Candidatus Nomurabacteria bacterium GW2011_GWB1_40_7</name>
    <dbReference type="NCBI Taxonomy" id="1618744"/>
    <lineage>
        <taxon>Bacteria</taxon>
        <taxon>Candidatus Nomuraibacteriota</taxon>
    </lineage>
</organism>
<accession>A0A0G0T0H1</accession>
<dbReference type="EMBL" id="LBZL01000003">
    <property type="protein sequence ID" value="KKR70573.1"/>
    <property type="molecule type" value="Genomic_DNA"/>
</dbReference>